<organism evidence="2 3">
    <name type="scientific">Lysobacter antibioticus</name>
    <dbReference type="NCBI Taxonomy" id="84531"/>
    <lineage>
        <taxon>Bacteria</taxon>
        <taxon>Pseudomonadati</taxon>
        <taxon>Pseudomonadota</taxon>
        <taxon>Gammaproteobacteria</taxon>
        <taxon>Lysobacterales</taxon>
        <taxon>Lysobacteraceae</taxon>
        <taxon>Lysobacter</taxon>
    </lineage>
</organism>
<dbReference type="Proteomes" id="UP000060787">
    <property type="component" value="Chromosome"/>
</dbReference>
<feature type="chain" id="PRO_5006597132" evidence="1">
    <location>
        <begin position="23"/>
        <end position="53"/>
    </location>
</feature>
<sequence length="53" mass="5262">MARWAVVAVVVLTAAAPSPSHASTGFRRCASASRAGGHLAVSFAIGDPLALEG</sequence>
<evidence type="ECO:0000313" key="3">
    <source>
        <dbReference type="Proteomes" id="UP000060787"/>
    </source>
</evidence>
<dbReference type="EMBL" id="CP011129">
    <property type="protein sequence ID" value="ALN78185.1"/>
    <property type="molecule type" value="Genomic_DNA"/>
</dbReference>
<dbReference type="PATRIC" id="fig|84531.8.peg.26"/>
<dbReference type="AlphaFoldDB" id="A0A0S2F3R5"/>
<proteinExistence type="predicted"/>
<accession>A0A0S2F3R5</accession>
<keyword evidence="3" id="KW-1185">Reference proteome</keyword>
<feature type="signal peptide" evidence="1">
    <location>
        <begin position="1"/>
        <end position="22"/>
    </location>
</feature>
<evidence type="ECO:0000256" key="1">
    <source>
        <dbReference type="SAM" id="SignalP"/>
    </source>
</evidence>
<evidence type="ECO:0000313" key="2">
    <source>
        <dbReference type="EMBL" id="ALN78185.1"/>
    </source>
</evidence>
<dbReference type="STRING" id="84531.LA76x_0023"/>
<reference evidence="2 3" key="1">
    <citation type="journal article" date="2015" name="BMC Genomics">
        <title>Comparative genomics and metabolic profiling of the genus Lysobacter.</title>
        <authorList>
            <person name="de Bruijn I."/>
            <person name="Cheng X."/>
            <person name="de Jager V."/>
            <person name="Exposito R.G."/>
            <person name="Watrous J."/>
            <person name="Patel N."/>
            <person name="Postma J."/>
            <person name="Dorrestein P.C."/>
            <person name="Kobayashi D."/>
            <person name="Raaijmakers J.M."/>
        </authorList>
    </citation>
    <scope>NUCLEOTIDE SEQUENCE [LARGE SCALE GENOMIC DNA]</scope>
    <source>
        <strain evidence="2 3">76</strain>
    </source>
</reference>
<gene>
    <name evidence="2" type="ORF">LA76x_0023</name>
</gene>
<dbReference type="KEGG" id="lab:LA76x_0023"/>
<keyword evidence="1" id="KW-0732">Signal</keyword>
<name>A0A0S2F3R5_LYSAN</name>
<protein>
    <submittedName>
        <fullName evidence="2">Uncharacterized protein</fullName>
    </submittedName>
</protein>